<evidence type="ECO:0000313" key="1">
    <source>
        <dbReference type="EMBL" id="ATV59801.1"/>
    </source>
</evidence>
<dbReference type="Proteomes" id="UP000230056">
    <property type="component" value="Chromosome"/>
</dbReference>
<accession>A0A2D3NWL6</accession>
<dbReference type="AlphaFoldDB" id="A0A2D3NWL6"/>
<dbReference type="EMBL" id="CP024699">
    <property type="protein sequence ID" value="ATV59801.1"/>
    <property type="molecule type" value="Genomic_DNA"/>
</dbReference>
<protein>
    <submittedName>
        <fullName evidence="1">Uncharacterized protein</fullName>
    </submittedName>
</protein>
<dbReference type="RefSeq" id="WP_100025141.1">
    <property type="nucleotide sequence ID" value="NZ_CP024699.1"/>
</dbReference>
<dbReference type="Pfam" id="PF17346">
    <property type="entry name" value="DUF5376"/>
    <property type="match status" value="1"/>
</dbReference>
<proteinExistence type="predicted"/>
<dbReference type="InterPro" id="IPR035416">
    <property type="entry name" value="DUF5376"/>
</dbReference>
<evidence type="ECO:0000313" key="2">
    <source>
        <dbReference type="Proteomes" id="UP000230056"/>
    </source>
</evidence>
<organism evidence="1 2">
    <name type="scientific">Fusobacterium pseudoperiodonticum</name>
    <dbReference type="NCBI Taxonomy" id="2663009"/>
    <lineage>
        <taxon>Bacteria</taxon>
        <taxon>Fusobacteriati</taxon>
        <taxon>Fusobacteriota</taxon>
        <taxon>Fusobacteriia</taxon>
        <taxon>Fusobacteriales</taxon>
        <taxon>Fusobacteriaceae</taxon>
        <taxon>Fusobacterium</taxon>
    </lineage>
</organism>
<gene>
    <name evidence="1" type="ORF">CTM72_08845</name>
</gene>
<reference evidence="1 2" key="1">
    <citation type="submission" date="2017-11" db="EMBL/GenBank/DDBJ databases">
        <title>Genome sequencing of Fusobacterium periodonticum KCOM 1261.</title>
        <authorList>
            <person name="Kook J.-K."/>
            <person name="Park S.-N."/>
            <person name="Lim Y.K."/>
        </authorList>
    </citation>
    <scope>NUCLEOTIDE SEQUENCE [LARGE SCALE GENOMIC DNA]</scope>
    <source>
        <strain evidence="1 2">KCOM 1261</strain>
    </source>
</reference>
<name>A0A2D3NWL6_9FUSO</name>
<sequence length="129" mass="15552">MKFKFYYYKSFEKSIHEKIDSMCSSINETQNEDIISCYVIDISVFESYLDSICERLEKKEPSAMDGQVWGADFLKDKVHIYWVFDPDNEEGKAEISRKGMLKLMKRWIEFRKKKIPENYEEYEEIIEVD</sequence>